<evidence type="ECO:0000256" key="3">
    <source>
        <dbReference type="ARBA" id="ARBA00022664"/>
    </source>
</evidence>
<evidence type="ECO:0000256" key="7">
    <source>
        <dbReference type="ARBA" id="ARBA00022840"/>
    </source>
</evidence>
<dbReference type="Gene3D" id="1.20.120.1080">
    <property type="match status" value="1"/>
</dbReference>
<keyword evidence="7" id="KW-0067">ATP-binding</keyword>
<keyword evidence="6" id="KW-0347">Helicase</keyword>
<dbReference type="SMART" id="SM00487">
    <property type="entry name" value="DEXDc"/>
    <property type="match status" value="1"/>
</dbReference>
<dbReference type="STRING" id="32264.T1KJ73"/>
<evidence type="ECO:0000313" key="13">
    <source>
        <dbReference type="Proteomes" id="UP000015104"/>
    </source>
</evidence>
<evidence type="ECO:0000259" key="10">
    <source>
        <dbReference type="PROSITE" id="PS51192"/>
    </source>
</evidence>
<dbReference type="PROSITE" id="PS00690">
    <property type="entry name" value="DEAH_ATP_HELICASE"/>
    <property type="match status" value="1"/>
</dbReference>
<dbReference type="SMART" id="SM00490">
    <property type="entry name" value="HELICc"/>
    <property type="match status" value="1"/>
</dbReference>
<evidence type="ECO:0000256" key="5">
    <source>
        <dbReference type="ARBA" id="ARBA00022801"/>
    </source>
</evidence>
<dbReference type="InterPro" id="IPR027417">
    <property type="entry name" value="P-loop_NTPase"/>
</dbReference>
<dbReference type="AlphaFoldDB" id="T1KJ73"/>
<dbReference type="InterPro" id="IPR048333">
    <property type="entry name" value="HA2_WH"/>
</dbReference>
<dbReference type="FunFam" id="3.40.50.300:FF:000007">
    <property type="entry name" value="Pre-mRNA-splicing factor ATP-dependent RNA helicase"/>
    <property type="match status" value="1"/>
</dbReference>
<keyword evidence="5" id="KW-0378">Hydrolase</keyword>
<dbReference type="Gene3D" id="3.40.50.300">
    <property type="entry name" value="P-loop containing nucleotide triphosphate hydrolases"/>
    <property type="match status" value="2"/>
</dbReference>
<name>T1KJ73_TETUR</name>
<evidence type="ECO:0000259" key="11">
    <source>
        <dbReference type="PROSITE" id="PS51194"/>
    </source>
</evidence>
<feature type="domain" description="Helicase ATP-binding" evidence="10">
    <location>
        <begin position="137"/>
        <end position="305"/>
    </location>
</feature>
<dbReference type="GO" id="GO:0016787">
    <property type="term" value="F:hydrolase activity"/>
    <property type="evidence" value="ECO:0007669"/>
    <property type="project" value="UniProtKB-KW"/>
</dbReference>
<dbReference type="InterPro" id="IPR011545">
    <property type="entry name" value="DEAD/DEAH_box_helicase_dom"/>
</dbReference>
<dbReference type="GO" id="GO:0006397">
    <property type="term" value="P:mRNA processing"/>
    <property type="evidence" value="ECO:0007669"/>
    <property type="project" value="UniProtKB-KW"/>
</dbReference>
<dbReference type="Pfam" id="PF04408">
    <property type="entry name" value="WHD_HA2"/>
    <property type="match status" value="1"/>
</dbReference>
<dbReference type="InterPro" id="IPR001650">
    <property type="entry name" value="Helicase_C-like"/>
</dbReference>
<dbReference type="HOGENOM" id="CLU_001832_5_11_1"/>
<dbReference type="eggNOG" id="KOG0922">
    <property type="taxonomic scope" value="Eukaryota"/>
</dbReference>
<dbReference type="EC" id="3.6.4.13" evidence="2"/>
<sequence>MKEVSDNSTCDDSEMKSNQTLRAKFRQDFLDTLLALRDKQVDIVMYESGFSSLKAQYITSDANFNYLIVENLNTAIGVVPNAIIRSQDLPNLIEEGWREERPETNDSTSVTYNPNRGIPIDQQRFRLPIYEYKDHILYLTEKNQVLIVRGETGCGKSTQIGQYLVDAGWTKGNDSPLVVGITQPRRVAATSLAKRVAEERGCHLGKEVGYSIRFDDCYEPGTTHIKYLTEGILIREMMSDPLLQSYSVVMVDEIHERTLQTDVLLGLMKKILRKRPEFRLIVASATVEVETMENYFTEDGLKTTNISIEGRTFPVEIFYSNEPVADYLKASVDAVIKIHETLSLGDVLVFLTGQEEVEKACETLLDYARGIKDNPDHRKMFVLPMYSSLPSQEQLKVFDVFPRSVRKVVVATNVAEASITINGIVYVVDSGFVKLRYYNPKTCTDSLVVVPISQASAAQRAGRAGRTKPGSAYRLYTENDFKNLEPFTCPEIRRSSLAPVILQLKALGVNNILKFSFPSKPPEYNIITGLELLYALGGLDDNGHLTDPLGLQMVEFPLEPMFAKMLLISGEMGCSEEALTIAAMTQVQNVFVQPSSGQRSIAARNCKHSFAVEEGDLITYLNVYNAFIKAGKVRSWADSKYLNYKGTFKSSGSPSRLLRLLRLLYTRPRPPQWVIFIEVLHTTKEYMRDCTVIDHRWLYELAPHYYEFGTDREVLERKLVDKNSK</sequence>
<evidence type="ECO:0000313" key="12">
    <source>
        <dbReference type="EnsemblMetazoa" id="tetur12g04040.1"/>
    </source>
</evidence>
<dbReference type="GO" id="GO:0003724">
    <property type="term" value="F:RNA helicase activity"/>
    <property type="evidence" value="ECO:0007669"/>
    <property type="project" value="UniProtKB-EC"/>
</dbReference>
<dbReference type="GO" id="GO:0008380">
    <property type="term" value="P:RNA splicing"/>
    <property type="evidence" value="ECO:0007669"/>
    <property type="project" value="UniProtKB-KW"/>
</dbReference>
<evidence type="ECO:0000256" key="8">
    <source>
        <dbReference type="ARBA" id="ARBA00023187"/>
    </source>
</evidence>
<dbReference type="GO" id="GO:0005524">
    <property type="term" value="F:ATP binding"/>
    <property type="evidence" value="ECO:0007669"/>
    <property type="project" value="UniProtKB-KW"/>
</dbReference>
<comment type="similarity">
    <text evidence="1">Belongs to the DEAD box helicase family. DEAH subfamily.</text>
</comment>
<dbReference type="EnsemblMetazoa" id="tetur12g04040.1">
    <property type="protein sequence ID" value="tetur12g04040.1"/>
    <property type="gene ID" value="tetur12g04040"/>
</dbReference>
<comment type="catalytic activity">
    <reaction evidence="9">
        <text>ATP + H2O = ADP + phosphate + H(+)</text>
        <dbReference type="Rhea" id="RHEA:13065"/>
        <dbReference type="ChEBI" id="CHEBI:15377"/>
        <dbReference type="ChEBI" id="CHEBI:15378"/>
        <dbReference type="ChEBI" id="CHEBI:30616"/>
        <dbReference type="ChEBI" id="CHEBI:43474"/>
        <dbReference type="ChEBI" id="CHEBI:456216"/>
        <dbReference type="EC" id="3.6.4.13"/>
    </reaction>
</comment>
<dbReference type="Pfam" id="PF00270">
    <property type="entry name" value="DEAD"/>
    <property type="match status" value="1"/>
</dbReference>
<dbReference type="GO" id="GO:0071013">
    <property type="term" value="C:catalytic step 2 spliceosome"/>
    <property type="evidence" value="ECO:0007669"/>
    <property type="project" value="TreeGrafter"/>
</dbReference>
<keyword evidence="4" id="KW-0547">Nucleotide-binding</keyword>
<evidence type="ECO:0000256" key="1">
    <source>
        <dbReference type="ARBA" id="ARBA00008792"/>
    </source>
</evidence>
<dbReference type="Proteomes" id="UP000015104">
    <property type="component" value="Unassembled WGS sequence"/>
</dbReference>
<dbReference type="CDD" id="cd18791">
    <property type="entry name" value="SF2_C_RHA"/>
    <property type="match status" value="1"/>
</dbReference>
<proteinExistence type="inferred from homology"/>
<dbReference type="EMBL" id="CAEY01000119">
    <property type="status" value="NOT_ANNOTATED_CDS"/>
    <property type="molecule type" value="Genomic_DNA"/>
</dbReference>
<dbReference type="FunFam" id="3.40.50.300:FF:000578">
    <property type="entry name" value="probable ATP-dependent RNA helicase DHX35"/>
    <property type="match status" value="1"/>
</dbReference>
<dbReference type="InterPro" id="IPR007502">
    <property type="entry name" value="Helicase-assoc_dom"/>
</dbReference>
<dbReference type="Pfam" id="PF11095">
    <property type="entry name" value="Gemin7"/>
    <property type="match status" value="1"/>
</dbReference>
<dbReference type="Gene3D" id="2.30.30.100">
    <property type="match status" value="1"/>
</dbReference>
<feature type="domain" description="Helicase C-terminal" evidence="11">
    <location>
        <begin position="331"/>
        <end position="508"/>
    </location>
</feature>
<dbReference type="GO" id="GO:0003723">
    <property type="term" value="F:RNA binding"/>
    <property type="evidence" value="ECO:0007669"/>
    <property type="project" value="TreeGrafter"/>
</dbReference>
<protein>
    <recommendedName>
        <fullName evidence="2">RNA helicase</fullName>
        <ecNumber evidence="2">3.6.4.13</ecNumber>
    </recommendedName>
</protein>
<keyword evidence="13" id="KW-1185">Reference proteome</keyword>
<dbReference type="InterPro" id="IPR011709">
    <property type="entry name" value="DEAD-box_helicase_OB_fold"/>
</dbReference>
<keyword evidence="8" id="KW-0508">mRNA splicing</keyword>
<evidence type="ECO:0000256" key="4">
    <source>
        <dbReference type="ARBA" id="ARBA00022741"/>
    </source>
</evidence>
<dbReference type="InterPro" id="IPR002464">
    <property type="entry name" value="DNA/RNA_helicase_DEAH_CS"/>
</dbReference>
<dbReference type="GO" id="GO:0034719">
    <property type="term" value="C:SMN-Sm protein complex"/>
    <property type="evidence" value="ECO:0007669"/>
    <property type="project" value="InterPro"/>
</dbReference>
<evidence type="ECO:0000256" key="2">
    <source>
        <dbReference type="ARBA" id="ARBA00012552"/>
    </source>
</evidence>
<dbReference type="InterPro" id="IPR020338">
    <property type="entry name" value="SMN_gemin7"/>
</dbReference>
<dbReference type="Pfam" id="PF00271">
    <property type="entry name" value="Helicase_C"/>
    <property type="match status" value="1"/>
</dbReference>
<accession>T1KJ73</accession>
<organism evidence="12 13">
    <name type="scientific">Tetranychus urticae</name>
    <name type="common">Two-spotted spider mite</name>
    <dbReference type="NCBI Taxonomy" id="32264"/>
    <lineage>
        <taxon>Eukaryota</taxon>
        <taxon>Metazoa</taxon>
        <taxon>Ecdysozoa</taxon>
        <taxon>Arthropoda</taxon>
        <taxon>Chelicerata</taxon>
        <taxon>Arachnida</taxon>
        <taxon>Acari</taxon>
        <taxon>Acariformes</taxon>
        <taxon>Trombidiformes</taxon>
        <taxon>Prostigmata</taxon>
        <taxon>Eleutherengona</taxon>
        <taxon>Raphignathae</taxon>
        <taxon>Tetranychoidea</taxon>
        <taxon>Tetranychidae</taxon>
        <taxon>Tetranychus</taxon>
    </lineage>
</organism>
<dbReference type="PROSITE" id="PS51192">
    <property type="entry name" value="HELICASE_ATP_BIND_1"/>
    <property type="match status" value="1"/>
</dbReference>
<dbReference type="SMART" id="SM00847">
    <property type="entry name" value="HA2"/>
    <property type="match status" value="1"/>
</dbReference>
<dbReference type="Pfam" id="PF07717">
    <property type="entry name" value="OB_NTP_bind"/>
    <property type="match status" value="1"/>
</dbReference>
<dbReference type="EMBL" id="CAEY01000120">
    <property type="status" value="NOT_ANNOTATED_CDS"/>
    <property type="molecule type" value="Genomic_DNA"/>
</dbReference>
<dbReference type="SUPFAM" id="SSF52540">
    <property type="entry name" value="P-loop containing nucleoside triphosphate hydrolases"/>
    <property type="match status" value="1"/>
</dbReference>
<reference evidence="13" key="1">
    <citation type="submission" date="2011-08" db="EMBL/GenBank/DDBJ databases">
        <authorList>
            <person name="Rombauts S."/>
        </authorList>
    </citation>
    <scope>NUCLEOTIDE SEQUENCE</scope>
    <source>
        <strain evidence="13">London</strain>
    </source>
</reference>
<dbReference type="PANTHER" id="PTHR18934:SF136">
    <property type="entry name" value="ATP-DEPENDENT RNA HELICASE DHX35-RELATED"/>
    <property type="match status" value="1"/>
</dbReference>
<reference evidence="12" key="2">
    <citation type="submission" date="2015-06" db="UniProtKB">
        <authorList>
            <consortium name="EnsemblMetazoa"/>
        </authorList>
    </citation>
    <scope>IDENTIFICATION</scope>
</reference>
<evidence type="ECO:0000256" key="6">
    <source>
        <dbReference type="ARBA" id="ARBA00022806"/>
    </source>
</evidence>
<evidence type="ECO:0000256" key="9">
    <source>
        <dbReference type="ARBA" id="ARBA00047984"/>
    </source>
</evidence>
<dbReference type="Pfam" id="PF21010">
    <property type="entry name" value="HA2_C"/>
    <property type="match status" value="1"/>
</dbReference>
<keyword evidence="3" id="KW-0507">mRNA processing</keyword>
<dbReference type="InterPro" id="IPR014001">
    <property type="entry name" value="Helicase_ATP-bd"/>
</dbReference>
<dbReference type="PANTHER" id="PTHR18934">
    <property type="entry name" value="ATP-DEPENDENT RNA HELICASE"/>
    <property type="match status" value="1"/>
</dbReference>
<dbReference type="PROSITE" id="PS51194">
    <property type="entry name" value="HELICASE_CTER"/>
    <property type="match status" value="1"/>
</dbReference>